<evidence type="ECO:0000256" key="7">
    <source>
        <dbReference type="ARBA" id="ARBA00022839"/>
    </source>
</evidence>
<keyword evidence="6 15" id="KW-0347">Helicase</keyword>
<dbReference type="Gene3D" id="3.90.320.10">
    <property type="match status" value="1"/>
</dbReference>
<evidence type="ECO:0000256" key="13">
    <source>
        <dbReference type="ARBA" id="ARBA00034808"/>
    </source>
</evidence>
<dbReference type="InterPro" id="IPR014016">
    <property type="entry name" value="UvrD-like_ATP-bd"/>
</dbReference>
<evidence type="ECO:0000256" key="14">
    <source>
        <dbReference type="ARBA" id="ARBA00048988"/>
    </source>
</evidence>
<dbReference type="Gene3D" id="3.40.50.300">
    <property type="entry name" value="P-loop containing nucleotide triphosphate hydrolases"/>
    <property type="match status" value="3"/>
</dbReference>
<evidence type="ECO:0000256" key="3">
    <source>
        <dbReference type="ARBA" id="ARBA00022741"/>
    </source>
</evidence>
<dbReference type="CDD" id="cd17932">
    <property type="entry name" value="DEXQc_UvrD"/>
    <property type="match status" value="1"/>
</dbReference>
<dbReference type="GO" id="GO:0004527">
    <property type="term" value="F:exonuclease activity"/>
    <property type="evidence" value="ECO:0007669"/>
    <property type="project" value="UniProtKB-KW"/>
</dbReference>
<dbReference type="PANTHER" id="PTHR11070:SF59">
    <property type="entry name" value="DNA 3'-5' HELICASE"/>
    <property type="match status" value="1"/>
</dbReference>
<keyword evidence="8 15" id="KW-0067">ATP-binding</keyword>
<dbReference type="GO" id="GO:0043138">
    <property type="term" value="F:3'-5' DNA helicase activity"/>
    <property type="evidence" value="ECO:0007669"/>
    <property type="project" value="UniProtKB-EC"/>
</dbReference>
<feature type="domain" description="UvrD-like helicase ATP-binding" evidence="17">
    <location>
        <begin position="44"/>
        <end position="340"/>
    </location>
</feature>
<comment type="similarity">
    <text evidence="1">Belongs to the helicase family. UvrD subfamily.</text>
</comment>
<keyword evidence="10" id="KW-0234">DNA repair</keyword>
<evidence type="ECO:0000256" key="15">
    <source>
        <dbReference type="PROSITE-ProRule" id="PRU00560"/>
    </source>
</evidence>
<dbReference type="GO" id="GO:0003677">
    <property type="term" value="F:DNA binding"/>
    <property type="evidence" value="ECO:0007669"/>
    <property type="project" value="UniProtKB-KW"/>
</dbReference>
<evidence type="ECO:0000256" key="6">
    <source>
        <dbReference type="ARBA" id="ARBA00022806"/>
    </source>
</evidence>
<dbReference type="PROSITE" id="PS51217">
    <property type="entry name" value="UVRD_HELICASE_CTER"/>
    <property type="match status" value="1"/>
</dbReference>
<evidence type="ECO:0000259" key="17">
    <source>
        <dbReference type="PROSITE" id="PS51198"/>
    </source>
</evidence>
<evidence type="ECO:0000256" key="4">
    <source>
        <dbReference type="ARBA" id="ARBA00022763"/>
    </source>
</evidence>
<dbReference type="InterPro" id="IPR013986">
    <property type="entry name" value="DExx_box_DNA_helicase_dom_sf"/>
</dbReference>
<keyword evidence="3 15" id="KW-0547">Nucleotide-binding</keyword>
<feature type="compositionally biased region" description="Low complexity" evidence="16">
    <location>
        <begin position="554"/>
        <end position="581"/>
    </location>
</feature>
<dbReference type="RefSeq" id="WP_171197859.1">
    <property type="nucleotide sequence ID" value="NZ_JABEND010000001.1"/>
</dbReference>
<keyword evidence="4" id="KW-0227">DNA damage</keyword>
<protein>
    <recommendedName>
        <fullName evidence="13">DNA 3'-5' helicase</fullName>
        <ecNumber evidence="13">5.6.2.4</ecNumber>
    </recommendedName>
</protein>
<dbReference type="InterPro" id="IPR027417">
    <property type="entry name" value="P-loop_NTPase"/>
</dbReference>
<comment type="catalytic activity">
    <reaction evidence="12">
        <text>Couples ATP hydrolysis with the unwinding of duplex DNA by translocating in the 3'-5' direction.</text>
        <dbReference type="EC" id="5.6.2.4"/>
    </reaction>
</comment>
<dbReference type="EMBL" id="JABEND010000001">
    <property type="protein sequence ID" value="NNG34171.1"/>
    <property type="molecule type" value="Genomic_DNA"/>
</dbReference>
<dbReference type="Gene3D" id="1.10.10.160">
    <property type="match status" value="1"/>
</dbReference>
<evidence type="ECO:0000313" key="20">
    <source>
        <dbReference type="Proteomes" id="UP000562984"/>
    </source>
</evidence>
<gene>
    <name evidence="19" type="ORF">HKD39_00250</name>
</gene>
<keyword evidence="2" id="KW-0540">Nuclease</keyword>
<dbReference type="InterPro" id="IPR000212">
    <property type="entry name" value="DNA_helicase_UvrD/REP"/>
</dbReference>
<dbReference type="EC" id="5.6.2.4" evidence="13"/>
<evidence type="ECO:0000256" key="1">
    <source>
        <dbReference type="ARBA" id="ARBA00009922"/>
    </source>
</evidence>
<dbReference type="InterPro" id="IPR011604">
    <property type="entry name" value="PDDEXK-like_dom_sf"/>
</dbReference>
<dbReference type="AlphaFoldDB" id="A0A849A579"/>
<keyword evidence="5 15" id="KW-0378">Hydrolase</keyword>
<dbReference type="GO" id="GO:0005524">
    <property type="term" value="F:ATP binding"/>
    <property type="evidence" value="ECO:0007669"/>
    <property type="project" value="UniProtKB-UniRule"/>
</dbReference>
<evidence type="ECO:0000313" key="19">
    <source>
        <dbReference type="EMBL" id="NNG34171.1"/>
    </source>
</evidence>
<keyword evidence="20" id="KW-1185">Reference proteome</keyword>
<comment type="catalytic activity">
    <reaction evidence="14">
        <text>ATP + H2O = ADP + phosphate + H(+)</text>
        <dbReference type="Rhea" id="RHEA:13065"/>
        <dbReference type="ChEBI" id="CHEBI:15377"/>
        <dbReference type="ChEBI" id="CHEBI:15378"/>
        <dbReference type="ChEBI" id="CHEBI:30616"/>
        <dbReference type="ChEBI" id="CHEBI:43474"/>
        <dbReference type="ChEBI" id="CHEBI:456216"/>
        <dbReference type="EC" id="5.6.2.4"/>
    </reaction>
</comment>
<evidence type="ECO:0000256" key="5">
    <source>
        <dbReference type="ARBA" id="ARBA00022801"/>
    </source>
</evidence>
<dbReference type="Pfam" id="PF12705">
    <property type="entry name" value="PDDEXK_1"/>
    <property type="match status" value="1"/>
</dbReference>
<dbReference type="Pfam" id="PF13361">
    <property type="entry name" value="UvrD_C"/>
    <property type="match status" value="1"/>
</dbReference>
<feature type="domain" description="UvrD-like helicase C-terminal" evidence="18">
    <location>
        <begin position="348"/>
        <end position="729"/>
    </location>
</feature>
<feature type="region of interest" description="Disordered" evidence="16">
    <location>
        <begin position="548"/>
        <end position="581"/>
    </location>
</feature>
<evidence type="ECO:0000256" key="10">
    <source>
        <dbReference type="ARBA" id="ARBA00023204"/>
    </source>
</evidence>
<proteinExistence type="inferred from homology"/>
<name>A0A849A579_9ACTN</name>
<dbReference type="Pfam" id="PF00580">
    <property type="entry name" value="UvrD-helicase"/>
    <property type="match status" value="1"/>
</dbReference>
<evidence type="ECO:0000256" key="9">
    <source>
        <dbReference type="ARBA" id="ARBA00023125"/>
    </source>
</evidence>
<reference evidence="19 20" key="1">
    <citation type="submission" date="2020-05" db="EMBL/GenBank/DDBJ databases">
        <title>Nakamurella sp. DB0629 isolated from air conditioner.</title>
        <authorList>
            <person name="Kim D.H."/>
            <person name="Kim D.-U."/>
        </authorList>
    </citation>
    <scope>NUCLEOTIDE SEQUENCE [LARGE SCALE GENOMIC DNA]</scope>
    <source>
        <strain evidence="19 20">DB0629</strain>
    </source>
</reference>
<keyword evidence="11" id="KW-0413">Isomerase</keyword>
<comment type="caution">
    <text evidence="19">The sequence shown here is derived from an EMBL/GenBank/DDBJ whole genome shotgun (WGS) entry which is preliminary data.</text>
</comment>
<dbReference type="GO" id="GO:0033202">
    <property type="term" value="C:DNA helicase complex"/>
    <property type="evidence" value="ECO:0007669"/>
    <property type="project" value="TreeGrafter"/>
</dbReference>
<evidence type="ECO:0000256" key="8">
    <source>
        <dbReference type="ARBA" id="ARBA00022840"/>
    </source>
</evidence>
<feature type="binding site" evidence="15">
    <location>
        <begin position="65"/>
        <end position="72"/>
    </location>
    <ligand>
        <name>ATP</name>
        <dbReference type="ChEBI" id="CHEBI:30616"/>
    </ligand>
</feature>
<dbReference type="InterPro" id="IPR038726">
    <property type="entry name" value="PDDEXK_AddAB-type"/>
</dbReference>
<keyword evidence="9" id="KW-0238">DNA-binding</keyword>
<dbReference type="GO" id="GO:0000725">
    <property type="term" value="P:recombinational repair"/>
    <property type="evidence" value="ECO:0007669"/>
    <property type="project" value="TreeGrafter"/>
</dbReference>
<organism evidence="19 20">
    <name type="scientific">Nakamurella aerolata</name>
    <dbReference type="NCBI Taxonomy" id="1656892"/>
    <lineage>
        <taxon>Bacteria</taxon>
        <taxon>Bacillati</taxon>
        <taxon>Actinomycetota</taxon>
        <taxon>Actinomycetes</taxon>
        <taxon>Nakamurellales</taxon>
        <taxon>Nakamurellaceae</taxon>
        <taxon>Nakamurella</taxon>
    </lineage>
</organism>
<dbReference type="Proteomes" id="UP000562984">
    <property type="component" value="Unassembled WGS sequence"/>
</dbReference>
<evidence type="ECO:0000259" key="18">
    <source>
        <dbReference type="PROSITE" id="PS51217"/>
    </source>
</evidence>
<dbReference type="PROSITE" id="PS51198">
    <property type="entry name" value="UVRD_HELICASE_ATP_BIND"/>
    <property type="match status" value="1"/>
</dbReference>
<evidence type="ECO:0000256" key="12">
    <source>
        <dbReference type="ARBA" id="ARBA00034617"/>
    </source>
</evidence>
<accession>A0A849A579</accession>
<dbReference type="SUPFAM" id="SSF52540">
    <property type="entry name" value="P-loop containing nucleoside triphosphate hydrolases"/>
    <property type="match status" value="1"/>
</dbReference>
<evidence type="ECO:0000256" key="2">
    <source>
        <dbReference type="ARBA" id="ARBA00022722"/>
    </source>
</evidence>
<sequence length="1157" mass="120347">MTSSAPPAASTVAAAGDRSPVDVAASASRLRYRLRSGRGSDLPVELDGAQRAVVNSRHRRLRVLAGPGTGKTQTLVEAVVDRVENRGVDPSQLLVLTFSRRAAAELGERLSTRLAVTTTEPIVRTLHGYAYSVLRSAAQRAGLPPPRLLGAAESDRMMADLLAGQLASGGRNWPAEFRAALGSRAFAAELRDLVLRTGERALAPSAIAALGRKYRRTEWVAAARTATEYQQVSDLRMGTTGLGAALDQAELTLAALQELSDDAVLAEEQQRVRRIFVDEYQDVDPAQAKLVQRLAAGADELVVVGDPDQAIYRFRGADPAGLRDIAVDHTVNLTVSWRSGAALLAASRRVARLLPGPTSHRELCPVGGDADEGPNAGPVEVRILPTAAREAAYVADRLRRAHLQDGVPWSEMAVVVRSPAASLPELSRAFGVAGVPMTVAAADSATRPHPLADAVLSLLECGLEPNRIDTATVLALLTAPIGAAGGLDPLALRQLRRAVRVAGALMPAATGDPAPTGAQPTPDGAATVDSVRAADMPATDRTTAMADTADTEAGPHGAADTARAADPDPAAPEGPAAGAVGDPELLGRVVRAEAAGIDHPVLAAVAQSQPDAAAALRRLAGLLRTAAEVATAPDAETALWRVWTALGVQPGLLAAVDRGGRPAANADAALDAVIALFDQAAELAARLPGAGVRAYLDQARGPAVPGESTAAAARHGDRVTVLSAHSAKGLEWDLVAVCGAQEGRWPDLRTRSGLLHTEDLLDLAAGLDPQLSRVPTVLADERRLFYVAVTRARRSLLVTAVSDDDTAPSRFLHELAGEPGDESPVPVQQGWPGGPTSPHRGLHLADVVGELRRLVTAAETVPPVRQHAARQLARLARAGVAGAHPEQWYGVGGVSTDSPAVDDDRGVSVSPSSVEALQQCQLRGVLERRGARGPLEDPQLLGIVVHAAAGGLSQGLPRTVVDAEITAFLAGLVQLPDWQTARLRRAIDKMVGAVQNWLQLQAAAGTSTVGSESPVDLPLTERVRMSGRIDHLARSADGSVLITDFKTSSQTQSKAAAAQNLQLATYQLAVSGGGVAGLPAGTELGGAQLLYLRDGSPKSRVQPALTGELAELARAASLDAAAALSGAQLLAKENSGCERCPVRSCCPLQSEGRQVTR</sequence>
<dbReference type="GO" id="GO:0005829">
    <property type="term" value="C:cytosol"/>
    <property type="evidence" value="ECO:0007669"/>
    <property type="project" value="TreeGrafter"/>
</dbReference>
<dbReference type="InterPro" id="IPR014017">
    <property type="entry name" value="DNA_helicase_UvrD-like_C"/>
</dbReference>
<evidence type="ECO:0000256" key="16">
    <source>
        <dbReference type="SAM" id="MobiDB-lite"/>
    </source>
</evidence>
<dbReference type="PANTHER" id="PTHR11070">
    <property type="entry name" value="UVRD / RECB / PCRA DNA HELICASE FAMILY MEMBER"/>
    <property type="match status" value="1"/>
</dbReference>
<keyword evidence="7" id="KW-0269">Exonuclease</keyword>
<evidence type="ECO:0000256" key="11">
    <source>
        <dbReference type="ARBA" id="ARBA00023235"/>
    </source>
</evidence>